<reference evidence="2" key="1">
    <citation type="submission" date="2021-03" db="EMBL/GenBank/DDBJ databases">
        <title>Draft genome sequence of rust myrtle Austropuccinia psidii MF-1, a brazilian biotype.</title>
        <authorList>
            <person name="Quecine M.C."/>
            <person name="Pachon D.M.R."/>
            <person name="Bonatelli M.L."/>
            <person name="Correr F.H."/>
            <person name="Franceschini L.M."/>
            <person name="Leite T.F."/>
            <person name="Margarido G.R.A."/>
            <person name="Almeida C.A."/>
            <person name="Ferrarezi J.A."/>
            <person name="Labate C.A."/>
        </authorList>
    </citation>
    <scope>NUCLEOTIDE SEQUENCE</scope>
    <source>
        <strain evidence="2">MF-1</strain>
    </source>
</reference>
<feature type="compositionally biased region" description="Basic and acidic residues" evidence="1">
    <location>
        <begin position="85"/>
        <end position="103"/>
    </location>
</feature>
<gene>
    <name evidence="2" type="ORF">O181_050682</name>
</gene>
<comment type="caution">
    <text evidence="2">The sequence shown here is derived from an EMBL/GenBank/DDBJ whole genome shotgun (WGS) entry which is preliminary data.</text>
</comment>
<dbReference type="EMBL" id="AVOT02021874">
    <property type="protein sequence ID" value="MBW0510967.1"/>
    <property type="molecule type" value="Genomic_DNA"/>
</dbReference>
<feature type="compositionally biased region" description="Basic and acidic residues" evidence="1">
    <location>
        <begin position="52"/>
        <end position="67"/>
    </location>
</feature>
<protein>
    <submittedName>
        <fullName evidence="2">Uncharacterized protein</fullName>
    </submittedName>
</protein>
<keyword evidence="3" id="KW-1185">Reference proteome</keyword>
<evidence type="ECO:0000313" key="3">
    <source>
        <dbReference type="Proteomes" id="UP000765509"/>
    </source>
</evidence>
<dbReference type="Proteomes" id="UP000765509">
    <property type="component" value="Unassembled WGS sequence"/>
</dbReference>
<name>A0A9Q3DZF7_9BASI</name>
<proteinExistence type="predicted"/>
<feature type="region of interest" description="Disordered" evidence="1">
    <location>
        <begin position="42"/>
        <end position="140"/>
    </location>
</feature>
<dbReference type="AlphaFoldDB" id="A0A9Q3DZF7"/>
<accession>A0A9Q3DZF7</accession>
<evidence type="ECO:0000256" key="1">
    <source>
        <dbReference type="SAM" id="MobiDB-lite"/>
    </source>
</evidence>
<organism evidence="2 3">
    <name type="scientific">Austropuccinia psidii MF-1</name>
    <dbReference type="NCBI Taxonomy" id="1389203"/>
    <lineage>
        <taxon>Eukaryota</taxon>
        <taxon>Fungi</taxon>
        <taxon>Dikarya</taxon>
        <taxon>Basidiomycota</taxon>
        <taxon>Pucciniomycotina</taxon>
        <taxon>Pucciniomycetes</taxon>
        <taxon>Pucciniales</taxon>
        <taxon>Sphaerophragmiaceae</taxon>
        <taxon>Austropuccinia</taxon>
    </lineage>
</organism>
<sequence>MCETLFNFILLQYEPGTSLENHINSLQRTFASYESLTQSYEDTMSVLLDRQNQGDKSDPPNHTENHGKGNPPTRGQNKNRSNRNQKKEENSLVQLEKLERIGSKFELTSKTPNINVVFEHSKEPSGDSEQSDSDAYFVED</sequence>
<evidence type="ECO:0000313" key="2">
    <source>
        <dbReference type="EMBL" id="MBW0510967.1"/>
    </source>
</evidence>
<feature type="compositionally biased region" description="Acidic residues" evidence="1">
    <location>
        <begin position="129"/>
        <end position="140"/>
    </location>
</feature>